<organism evidence="1 2">
    <name type="scientific">Eumeta variegata</name>
    <name type="common">Bagworm moth</name>
    <name type="synonym">Eumeta japonica</name>
    <dbReference type="NCBI Taxonomy" id="151549"/>
    <lineage>
        <taxon>Eukaryota</taxon>
        <taxon>Metazoa</taxon>
        <taxon>Ecdysozoa</taxon>
        <taxon>Arthropoda</taxon>
        <taxon>Hexapoda</taxon>
        <taxon>Insecta</taxon>
        <taxon>Pterygota</taxon>
        <taxon>Neoptera</taxon>
        <taxon>Endopterygota</taxon>
        <taxon>Lepidoptera</taxon>
        <taxon>Glossata</taxon>
        <taxon>Ditrysia</taxon>
        <taxon>Tineoidea</taxon>
        <taxon>Psychidae</taxon>
        <taxon>Oiketicinae</taxon>
        <taxon>Eumeta</taxon>
    </lineage>
</organism>
<dbReference type="Proteomes" id="UP000299102">
    <property type="component" value="Unassembled WGS sequence"/>
</dbReference>
<name>A0A4C1W6J1_EUMVA</name>
<comment type="caution">
    <text evidence="1">The sequence shown here is derived from an EMBL/GenBank/DDBJ whole genome shotgun (WGS) entry which is preliminary data.</text>
</comment>
<dbReference type="EMBL" id="BGZK01000487">
    <property type="protein sequence ID" value="GBP46633.1"/>
    <property type="molecule type" value="Genomic_DNA"/>
</dbReference>
<evidence type="ECO:0000313" key="1">
    <source>
        <dbReference type="EMBL" id="GBP46633.1"/>
    </source>
</evidence>
<gene>
    <name evidence="1" type="ORF">EVAR_95095_1</name>
</gene>
<accession>A0A4C1W6J1</accession>
<evidence type="ECO:0000313" key="2">
    <source>
        <dbReference type="Proteomes" id="UP000299102"/>
    </source>
</evidence>
<keyword evidence="2" id="KW-1185">Reference proteome</keyword>
<dbReference type="AlphaFoldDB" id="A0A4C1W6J1"/>
<reference evidence="1 2" key="1">
    <citation type="journal article" date="2019" name="Commun. Biol.">
        <title>The bagworm genome reveals a unique fibroin gene that provides high tensile strength.</title>
        <authorList>
            <person name="Kono N."/>
            <person name="Nakamura H."/>
            <person name="Ohtoshi R."/>
            <person name="Tomita M."/>
            <person name="Numata K."/>
            <person name="Arakawa K."/>
        </authorList>
    </citation>
    <scope>NUCLEOTIDE SEQUENCE [LARGE SCALE GENOMIC DNA]</scope>
</reference>
<protein>
    <submittedName>
        <fullName evidence="1">Uncharacterized protein</fullName>
    </submittedName>
</protein>
<proteinExistence type="predicted"/>
<sequence length="84" mass="9225">METTRLKRTTMQAGRRRPIKSFLLQRGAVAALVILMNGNAAHDTCILCSGPAACALRRSRSDPLAFLKESLCPLFVSNCFICLK</sequence>